<keyword evidence="6 9" id="KW-0472">Membrane</keyword>
<dbReference type="Pfam" id="PF00025">
    <property type="entry name" value="Arf"/>
    <property type="match status" value="1"/>
</dbReference>
<evidence type="ECO:0000256" key="1">
    <source>
        <dbReference type="ARBA" id="ARBA00004141"/>
    </source>
</evidence>
<feature type="transmembrane region" description="Helical" evidence="9">
    <location>
        <begin position="58"/>
        <end position="77"/>
    </location>
</feature>
<evidence type="ECO:0000256" key="8">
    <source>
        <dbReference type="PIRSR" id="PIRSR606689-2"/>
    </source>
</evidence>
<dbReference type="PANTHER" id="PTHR48021">
    <property type="match status" value="1"/>
</dbReference>
<keyword evidence="2 9" id="KW-0812">Transmembrane</keyword>
<feature type="transmembrane region" description="Helical" evidence="9">
    <location>
        <begin position="113"/>
        <end position="137"/>
    </location>
</feature>
<evidence type="ECO:0000313" key="12">
    <source>
        <dbReference type="Proteomes" id="UP000007151"/>
    </source>
</evidence>
<dbReference type="PROSITE" id="PS50850">
    <property type="entry name" value="MFS"/>
    <property type="match status" value="1"/>
</dbReference>
<feature type="binding site" evidence="8">
    <location>
        <position position="622"/>
    </location>
    <ligand>
        <name>Mg(2+)</name>
        <dbReference type="ChEBI" id="CHEBI:18420"/>
    </ligand>
</feature>
<dbReference type="GO" id="GO:0016020">
    <property type="term" value="C:membrane"/>
    <property type="evidence" value="ECO:0007669"/>
    <property type="project" value="UniProtKB-SubCell"/>
</dbReference>
<keyword evidence="12" id="KW-1185">Reference proteome</keyword>
<feature type="transmembrane region" description="Helical" evidence="9">
    <location>
        <begin position="490"/>
        <end position="515"/>
    </location>
</feature>
<reference evidence="11 12" key="1">
    <citation type="journal article" date="2011" name="Cell">
        <title>The monarch butterfly genome yields insights into long-distance migration.</title>
        <authorList>
            <person name="Zhan S."/>
            <person name="Merlin C."/>
            <person name="Boore J.L."/>
            <person name="Reppert S.M."/>
        </authorList>
    </citation>
    <scope>NUCLEOTIDE SEQUENCE [LARGE SCALE GENOMIC DNA]</scope>
    <source>
        <strain evidence="11">F-2</strain>
    </source>
</reference>
<sequence>MIVTNTFSFKGVWCAFIQIAVVVLINIPTVSFGLAMGWVSLVSGEAPAEEAEASGRGAVIAAVTTFGASMAGVPLSARALLYGRKFALIGTSACFALCWTLKLASLWCGSEWSGVGAALVVVARIAAGLGGASAWALEPLLAREMCSSQYRGAAVSALSLAHNVGVLAMYLAADAAVPHKTVLYCCLSLALVHCVAFTFVPESPSFLAANGKMEEARLSLARLRGVSSDHPELIHAFAALPPTEEVRSPLLLARQMLSDRQRRRAFIIGTITVIGQEVCGVLAILQYAERMFVIARDETRLTDSVPPTTPLKTEIMNDSKYLIWPTTNEVIVKNLTSNSSNISAPALSPTLHDLSAGVVTDELLSPARHAVLLGTVQLLTSALSLYLVERFGRRPLLLWCSVVTGACLVLAALVTGTRVSVGGLVAADVAALAIAGAVAADSAGLQHVPYAILSEMFHYEYRGCAVMLAIAGACAGNALEVLLFPGVVAFGGLMMALTLAAVLTFLYTVFVALAVPETKDRTPEQIYDVICPRHEGTCKTIKKVSDVELRRYLKCDQADIIIASVEMGLLEKLSSWMGGGGKVVTVLVLGLDNSGKSTMLRTLRTEQEGQGQGAGPASSVPTIGQQQENFQSGGVSFRAWDVSGAARLRALWERHYRHSDAVIFVVDSADHLRLVVARSELELMLSHPDMAGRRLPFFTTLGLERITDKPWHVCESSALSGEGLDDGVSWLARQLREKH</sequence>
<dbReference type="PROSITE" id="PS51417">
    <property type="entry name" value="ARF"/>
    <property type="match status" value="1"/>
</dbReference>
<feature type="domain" description="Major facilitator superfamily (MFS) profile" evidence="10">
    <location>
        <begin position="21"/>
        <end position="519"/>
    </location>
</feature>
<feature type="binding site" evidence="7">
    <location>
        <position position="644"/>
    </location>
    <ligand>
        <name>GTP</name>
        <dbReference type="ChEBI" id="CHEBI:37565"/>
    </ligand>
</feature>
<dbReference type="GO" id="GO:0005525">
    <property type="term" value="F:GTP binding"/>
    <property type="evidence" value="ECO:0007669"/>
    <property type="project" value="UniProtKB-KW"/>
</dbReference>
<feature type="transmembrane region" description="Helical" evidence="9">
    <location>
        <begin position="12"/>
        <end position="38"/>
    </location>
</feature>
<dbReference type="eggNOG" id="KOG0254">
    <property type="taxonomic scope" value="Eukaryota"/>
</dbReference>
<dbReference type="InterPro" id="IPR036259">
    <property type="entry name" value="MFS_trans_sf"/>
</dbReference>
<protein>
    <submittedName>
        <fullName evidence="11">Spliceosome associated protein</fullName>
    </submittedName>
</protein>
<proteinExistence type="predicted"/>
<dbReference type="SUPFAM" id="SSF52540">
    <property type="entry name" value="P-loop containing nucleoside triphosphate hydrolases"/>
    <property type="match status" value="1"/>
</dbReference>
<dbReference type="Gene3D" id="3.40.50.300">
    <property type="entry name" value="P-loop containing nucleotide triphosphate hydrolases"/>
    <property type="match status" value="1"/>
</dbReference>
<dbReference type="InterPro" id="IPR006689">
    <property type="entry name" value="Small_GTPase_ARF/SAR"/>
</dbReference>
<keyword evidence="8" id="KW-0479">Metal-binding</keyword>
<dbReference type="EMBL" id="AGBW02011687">
    <property type="protein sequence ID" value="OWR46305.1"/>
    <property type="molecule type" value="Genomic_DNA"/>
</dbReference>
<evidence type="ECO:0000313" key="11">
    <source>
        <dbReference type="EMBL" id="OWR46305.1"/>
    </source>
</evidence>
<dbReference type="SMART" id="SM00177">
    <property type="entry name" value="ARF"/>
    <property type="match status" value="1"/>
</dbReference>
<name>A0A212EXU4_DANPL</name>
<feature type="transmembrane region" description="Helical" evidence="9">
    <location>
        <begin position="265"/>
        <end position="288"/>
    </location>
</feature>
<evidence type="ECO:0000256" key="3">
    <source>
        <dbReference type="ARBA" id="ARBA00022741"/>
    </source>
</evidence>
<dbReference type="InterPro" id="IPR027417">
    <property type="entry name" value="P-loop_NTPase"/>
</dbReference>
<evidence type="ECO:0000256" key="2">
    <source>
        <dbReference type="ARBA" id="ARBA00022692"/>
    </source>
</evidence>
<comment type="subcellular location">
    <subcellularLocation>
        <location evidence="1">Membrane</location>
        <topology evidence="1">Multi-pass membrane protein</topology>
    </subcellularLocation>
</comment>
<dbReference type="PANTHER" id="PTHR48021:SF1">
    <property type="entry name" value="GH07001P-RELATED"/>
    <property type="match status" value="1"/>
</dbReference>
<comment type="caution">
    <text evidence="11">The sequence shown here is derived from an EMBL/GenBank/DDBJ whole genome shotgun (WGS) entry which is preliminary data.</text>
</comment>
<evidence type="ECO:0000259" key="10">
    <source>
        <dbReference type="PROSITE" id="PS50850"/>
    </source>
</evidence>
<keyword evidence="4 9" id="KW-1133">Transmembrane helix</keyword>
<dbReference type="SMART" id="SM00178">
    <property type="entry name" value="SAR"/>
    <property type="match status" value="1"/>
</dbReference>
<evidence type="ECO:0000256" key="9">
    <source>
        <dbReference type="SAM" id="Phobius"/>
    </source>
</evidence>
<feature type="binding site" evidence="8">
    <location>
        <position position="597"/>
    </location>
    <ligand>
        <name>Mg(2+)</name>
        <dbReference type="ChEBI" id="CHEBI:18420"/>
    </ligand>
</feature>
<gene>
    <name evidence="11" type="ORF">KGM_202480</name>
</gene>
<dbReference type="InterPro" id="IPR020846">
    <property type="entry name" value="MFS_dom"/>
</dbReference>
<dbReference type="GO" id="GO:0022857">
    <property type="term" value="F:transmembrane transporter activity"/>
    <property type="evidence" value="ECO:0007669"/>
    <property type="project" value="InterPro"/>
</dbReference>
<feature type="transmembrane region" description="Helical" evidence="9">
    <location>
        <begin position="461"/>
        <end position="484"/>
    </location>
</feature>
<dbReference type="AlphaFoldDB" id="A0A212EXU4"/>
<dbReference type="InterPro" id="IPR005829">
    <property type="entry name" value="Sugar_transporter_CS"/>
</dbReference>
<dbReference type="Pfam" id="PF00083">
    <property type="entry name" value="Sugar_tr"/>
    <property type="match status" value="2"/>
</dbReference>
<keyword evidence="5 7" id="KW-0342">GTP-binding</keyword>
<evidence type="ECO:0000256" key="5">
    <source>
        <dbReference type="ARBA" id="ARBA00023134"/>
    </source>
</evidence>
<dbReference type="InterPro" id="IPR050549">
    <property type="entry name" value="MFS_Trehalose_Transporter"/>
</dbReference>
<feature type="transmembrane region" description="Helical" evidence="9">
    <location>
        <begin position="396"/>
        <end position="415"/>
    </location>
</feature>
<feature type="transmembrane region" description="Helical" evidence="9">
    <location>
        <begin position="149"/>
        <end position="169"/>
    </location>
</feature>
<organism evidence="11 12">
    <name type="scientific">Danaus plexippus plexippus</name>
    <dbReference type="NCBI Taxonomy" id="278856"/>
    <lineage>
        <taxon>Eukaryota</taxon>
        <taxon>Metazoa</taxon>
        <taxon>Ecdysozoa</taxon>
        <taxon>Arthropoda</taxon>
        <taxon>Hexapoda</taxon>
        <taxon>Insecta</taxon>
        <taxon>Pterygota</taxon>
        <taxon>Neoptera</taxon>
        <taxon>Endopterygota</taxon>
        <taxon>Lepidoptera</taxon>
        <taxon>Glossata</taxon>
        <taxon>Ditrysia</taxon>
        <taxon>Papilionoidea</taxon>
        <taxon>Nymphalidae</taxon>
        <taxon>Danainae</taxon>
        <taxon>Danaini</taxon>
        <taxon>Danaina</taxon>
        <taxon>Danaus</taxon>
        <taxon>Danaus</taxon>
    </lineage>
</organism>
<dbReference type="PROSITE" id="PS00216">
    <property type="entry name" value="SUGAR_TRANSPORT_1"/>
    <property type="match status" value="1"/>
</dbReference>
<dbReference type="GO" id="GO:0003924">
    <property type="term" value="F:GTPase activity"/>
    <property type="evidence" value="ECO:0007669"/>
    <property type="project" value="InterPro"/>
</dbReference>
<dbReference type="Proteomes" id="UP000007151">
    <property type="component" value="Unassembled WGS sequence"/>
</dbReference>
<evidence type="ECO:0000256" key="7">
    <source>
        <dbReference type="PIRSR" id="PIRSR606689-1"/>
    </source>
</evidence>
<feature type="binding site" evidence="7">
    <location>
        <begin position="590"/>
        <end position="597"/>
    </location>
    <ligand>
        <name>GTP</name>
        <dbReference type="ChEBI" id="CHEBI:37565"/>
    </ligand>
</feature>
<dbReference type="SUPFAM" id="SSF103473">
    <property type="entry name" value="MFS general substrate transporter"/>
    <property type="match status" value="2"/>
</dbReference>
<keyword evidence="8" id="KW-0460">Magnesium</keyword>
<feature type="transmembrane region" description="Helical" evidence="9">
    <location>
        <begin position="181"/>
        <end position="200"/>
    </location>
</feature>
<evidence type="ECO:0000256" key="4">
    <source>
        <dbReference type="ARBA" id="ARBA00022989"/>
    </source>
</evidence>
<dbReference type="eggNOG" id="KOG0070">
    <property type="taxonomic scope" value="Eukaryota"/>
</dbReference>
<dbReference type="InterPro" id="IPR005828">
    <property type="entry name" value="MFS_sugar_transport-like"/>
</dbReference>
<dbReference type="STRING" id="278856.A0A212EXU4"/>
<evidence type="ECO:0000256" key="6">
    <source>
        <dbReference type="ARBA" id="ARBA00023136"/>
    </source>
</evidence>
<dbReference type="GO" id="GO:0046872">
    <property type="term" value="F:metal ion binding"/>
    <property type="evidence" value="ECO:0007669"/>
    <property type="project" value="UniProtKB-KW"/>
</dbReference>
<dbReference type="InParanoid" id="A0A212EXU4"/>
<feature type="transmembrane region" description="Helical" evidence="9">
    <location>
        <begin position="370"/>
        <end position="389"/>
    </location>
</feature>
<dbReference type="KEGG" id="dpl:KGM_202480"/>
<feature type="transmembrane region" description="Helical" evidence="9">
    <location>
        <begin position="86"/>
        <end position="107"/>
    </location>
</feature>
<dbReference type="Gene3D" id="1.20.1250.20">
    <property type="entry name" value="MFS general substrate transporter like domains"/>
    <property type="match status" value="2"/>
</dbReference>
<keyword evidence="3 7" id="KW-0547">Nucleotide-binding</keyword>
<accession>A0A212EXU4</accession>